<keyword evidence="7 13" id="KW-1133">Transmembrane helix</keyword>
<feature type="transmembrane region" description="Helical" evidence="13">
    <location>
        <begin position="30"/>
        <end position="52"/>
    </location>
</feature>
<comment type="similarity">
    <text evidence="2">Belongs to the GPC1 family.</text>
</comment>
<evidence type="ECO:0000256" key="1">
    <source>
        <dbReference type="ARBA" id="ARBA00004141"/>
    </source>
</evidence>
<protein>
    <recommendedName>
        <fullName evidence="3">Glycerophosphocholine acyltransferase 1</fullName>
    </recommendedName>
</protein>
<evidence type="ECO:0000313" key="15">
    <source>
        <dbReference type="Proteomes" id="UP001189429"/>
    </source>
</evidence>
<feature type="transmembrane region" description="Helical" evidence="13">
    <location>
        <begin position="250"/>
        <end position="271"/>
    </location>
</feature>
<evidence type="ECO:0000256" key="13">
    <source>
        <dbReference type="SAM" id="Phobius"/>
    </source>
</evidence>
<feature type="transmembrane region" description="Helical" evidence="13">
    <location>
        <begin position="125"/>
        <end position="147"/>
    </location>
</feature>
<proteinExistence type="inferred from homology"/>
<keyword evidence="6 13" id="KW-0812">Transmembrane</keyword>
<dbReference type="PANTHER" id="PTHR31201:SF1">
    <property type="entry name" value="GLYCEROPHOSPHOCHOLINE ACYLTRANSFERASE 1"/>
    <property type="match status" value="1"/>
</dbReference>
<evidence type="ECO:0000256" key="8">
    <source>
        <dbReference type="ARBA" id="ARBA00023098"/>
    </source>
</evidence>
<keyword evidence="15" id="KW-1185">Reference proteome</keyword>
<keyword evidence="8" id="KW-0443">Lipid metabolism</keyword>
<evidence type="ECO:0000256" key="3">
    <source>
        <dbReference type="ARBA" id="ARBA00019082"/>
    </source>
</evidence>
<evidence type="ECO:0000256" key="5">
    <source>
        <dbReference type="ARBA" id="ARBA00022679"/>
    </source>
</evidence>
<reference evidence="14" key="1">
    <citation type="submission" date="2023-10" db="EMBL/GenBank/DDBJ databases">
        <authorList>
            <person name="Chen Y."/>
            <person name="Shah S."/>
            <person name="Dougan E. K."/>
            <person name="Thang M."/>
            <person name="Chan C."/>
        </authorList>
    </citation>
    <scope>NUCLEOTIDE SEQUENCE [LARGE SCALE GENOMIC DNA]</scope>
</reference>
<keyword evidence="5" id="KW-0808">Transferase</keyword>
<organism evidence="14 15">
    <name type="scientific">Prorocentrum cordatum</name>
    <dbReference type="NCBI Taxonomy" id="2364126"/>
    <lineage>
        <taxon>Eukaryota</taxon>
        <taxon>Sar</taxon>
        <taxon>Alveolata</taxon>
        <taxon>Dinophyceae</taxon>
        <taxon>Prorocentrales</taxon>
        <taxon>Prorocentraceae</taxon>
        <taxon>Prorocentrum</taxon>
    </lineage>
</organism>
<dbReference type="PANTHER" id="PTHR31201">
    <property type="entry name" value="OS01G0585100 PROTEIN"/>
    <property type="match status" value="1"/>
</dbReference>
<feature type="transmembrane region" description="Helical" evidence="13">
    <location>
        <begin position="216"/>
        <end position="238"/>
    </location>
</feature>
<evidence type="ECO:0000256" key="7">
    <source>
        <dbReference type="ARBA" id="ARBA00022989"/>
    </source>
</evidence>
<comment type="subcellular location">
    <subcellularLocation>
        <location evidence="1">Membrane</location>
        <topology evidence="1">Multi-pass membrane protein</topology>
    </subcellularLocation>
</comment>
<evidence type="ECO:0000256" key="6">
    <source>
        <dbReference type="ARBA" id="ARBA00022692"/>
    </source>
</evidence>
<keyword evidence="4" id="KW-0444">Lipid biosynthesis</keyword>
<feature type="transmembrane region" description="Helical" evidence="13">
    <location>
        <begin position="185"/>
        <end position="210"/>
    </location>
</feature>
<keyword evidence="10" id="KW-0594">Phospholipid biosynthesis</keyword>
<evidence type="ECO:0000256" key="9">
    <source>
        <dbReference type="ARBA" id="ARBA00023136"/>
    </source>
</evidence>
<accession>A0ABN9TFA3</accession>
<name>A0ABN9TFA3_9DINO</name>
<evidence type="ECO:0000313" key="14">
    <source>
        <dbReference type="EMBL" id="CAK0844478.1"/>
    </source>
</evidence>
<sequence length="279" mass="31992">MCPLRPAYCLLSTGLLLYRVGYYLRRKWILYFIDLCFMGTIALIITLVLCHFELTCSQSWFRALYIILSGPIPGATFMLQLPVALHHPEAFESWFLHGTPMWLSYARRWKWHVFDVDPMPSLGELVWDGMIGFYVPWVIPYLAFLLVQPFLPCPIAGYQTLMDLFVEEANLTDERRLLNKKNTYLSYYSKILGFVLGHAFLSATGALAGALSFQSWYANVLWIACVQIQGVISGGNFYARSAAIVSDKPAFIWGFVRMIVAWLLLLPTWYYSILYGRGS</sequence>
<evidence type="ECO:0000256" key="4">
    <source>
        <dbReference type="ARBA" id="ARBA00022516"/>
    </source>
</evidence>
<evidence type="ECO:0000256" key="12">
    <source>
        <dbReference type="ARBA" id="ARBA00023315"/>
    </source>
</evidence>
<keyword evidence="12" id="KW-0012">Acyltransferase</keyword>
<dbReference type="Proteomes" id="UP001189429">
    <property type="component" value="Unassembled WGS sequence"/>
</dbReference>
<keyword evidence="9 13" id="KW-0472">Membrane</keyword>
<feature type="transmembrane region" description="Helical" evidence="13">
    <location>
        <begin position="64"/>
        <end position="85"/>
    </location>
</feature>
<comment type="caution">
    <text evidence="14">The sequence shown here is derived from an EMBL/GenBank/DDBJ whole genome shotgun (WGS) entry which is preliminary data.</text>
</comment>
<evidence type="ECO:0000256" key="10">
    <source>
        <dbReference type="ARBA" id="ARBA00023209"/>
    </source>
</evidence>
<keyword evidence="11" id="KW-1208">Phospholipid metabolism</keyword>
<dbReference type="Pfam" id="PF10998">
    <property type="entry name" value="DUF2838"/>
    <property type="match status" value="1"/>
</dbReference>
<dbReference type="EMBL" id="CAUYUJ010014667">
    <property type="protein sequence ID" value="CAK0844478.1"/>
    <property type="molecule type" value="Genomic_DNA"/>
</dbReference>
<evidence type="ECO:0000256" key="2">
    <source>
        <dbReference type="ARBA" id="ARBA00006675"/>
    </source>
</evidence>
<gene>
    <name evidence="14" type="ORF">PCOR1329_LOCUS38559</name>
</gene>
<feature type="transmembrane region" description="Helical" evidence="13">
    <location>
        <begin position="7"/>
        <end position="24"/>
    </location>
</feature>
<evidence type="ECO:0000256" key="11">
    <source>
        <dbReference type="ARBA" id="ARBA00023264"/>
    </source>
</evidence>
<dbReference type="InterPro" id="IPR021261">
    <property type="entry name" value="GPCAT"/>
</dbReference>